<sequence length="193" mass="21897">MEKIHLVSSSPRRQTLLTQMGIPFDVFPVETEEDMTRDIGPEVLARTIAEEKLHAFLKNPPIQVKWAVAADTFISYHDRRVGKPENRLEAERELLSLSGMTHQVLTGISLYRAKDRTILTEVDITDVTFRPLSAKEIAWYLDTEEWKGVAGSYRIQGKGECLISGINGSYSNVMGLPITRFYGMLTKLDFTFD</sequence>
<name>A0A841RFG2_9SPIO</name>
<comment type="caution">
    <text evidence="5">The sequence shown here is derived from an EMBL/GenBank/DDBJ whole genome shotgun (WGS) entry which is preliminary data.</text>
</comment>
<dbReference type="EC" id="3.6.1.9" evidence="4"/>
<gene>
    <name evidence="5" type="ORF">HNR50_002998</name>
</gene>
<feature type="active site" description="Proton acceptor" evidence="4">
    <location>
        <position position="71"/>
    </location>
</feature>
<dbReference type="PIRSF" id="PIRSF006305">
    <property type="entry name" value="Maf"/>
    <property type="match status" value="1"/>
</dbReference>
<feature type="site" description="Important for substrate specificity" evidence="4">
    <location>
        <position position="156"/>
    </location>
</feature>
<keyword evidence="3 4" id="KW-0546">Nucleotide metabolism</keyword>
<dbReference type="PANTHER" id="PTHR43213">
    <property type="entry name" value="BIFUNCTIONAL DTTP/UTP PYROPHOSPHATASE/METHYLTRANSFERASE PROTEIN-RELATED"/>
    <property type="match status" value="1"/>
</dbReference>
<evidence type="ECO:0000313" key="6">
    <source>
        <dbReference type="Proteomes" id="UP000587760"/>
    </source>
</evidence>
<accession>A0A841RFG2</accession>
<feature type="site" description="Important for substrate specificity" evidence="4">
    <location>
        <position position="12"/>
    </location>
</feature>
<comment type="similarity">
    <text evidence="4">Belongs to the Maf family. YhdE subfamily.</text>
</comment>
<dbReference type="Pfam" id="PF02545">
    <property type="entry name" value="Maf"/>
    <property type="match status" value="1"/>
</dbReference>
<keyword evidence="6" id="KW-1185">Reference proteome</keyword>
<dbReference type="RefSeq" id="WP_184747571.1">
    <property type="nucleotide sequence ID" value="NZ_JACHGJ010000006.1"/>
</dbReference>
<evidence type="ECO:0000313" key="5">
    <source>
        <dbReference type="EMBL" id="MBB6481318.1"/>
    </source>
</evidence>
<dbReference type="GO" id="GO:0005737">
    <property type="term" value="C:cytoplasm"/>
    <property type="evidence" value="ECO:0007669"/>
    <property type="project" value="UniProtKB-SubCell"/>
</dbReference>
<feature type="site" description="Important for substrate specificity" evidence="4">
    <location>
        <position position="72"/>
    </location>
</feature>
<dbReference type="CDD" id="cd00555">
    <property type="entry name" value="Maf"/>
    <property type="match status" value="1"/>
</dbReference>
<evidence type="ECO:0000256" key="4">
    <source>
        <dbReference type="HAMAP-Rule" id="MF_00528"/>
    </source>
</evidence>
<evidence type="ECO:0000256" key="3">
    <source>
        <dbReference type="ARBA" id="ARBA00023080"/>
    </source>
</evidence>
<comment type="function">
    <text evidence="4">Nucleoside triphosphate pyrophosphatase that hydrolyzes dTTP and UTP. May have a dual role in cell division arrest and in preventing the incorporation of modified nucleotides into cellular nucleic acids.</text>
</comment>
<evidence type="ECO:0000256" key="2">
    <source>
        <dbReference type="ARBA" id="ARBA00022801"/>
    </source>
</evidence>
<dbReference type="InterPro" id="IPR003697">
    <property type="entry name" value="Maf-like"/>
</dbReference>
<comment type="catalytic activity">
    <reaction evidence="4">
        <text>dTTP + H2O = dTMP + diphosphate + H(+)</text>
        <dbReference type="Rhea" id="RHEA:28534"/>
        <dbReference type="ChEBI" id="CHEBI:15377"/>
        <dbReference type="ChEBI" id="CHEBI:15378"/>
        <dbReference type="ChEBI" id="CHEBI:33019"/>
        <dbReference type="ChEBI" id="CHEBI:37568"/>
        <dbReference type="ChEBI" id="CHEBI:63528"/>
        <dbReference type="EC" id="3.6.1.9"/>
    </reaction>
</comment>
<dbReference type="Gene3D" id="3.90.950.10">
    <property type="match status" value="1"/>
</dbReference>
<dbReference type="EMBL" id="JACHGJ010000006">
    <property type="protein sequence ID" value="MBB6481318.1"/>
    <property type="molecule type" value="Genomic_DNA"/>
</dbReference>
<dbReference type="GO" id="GO:0047429">
    <property type="term" value="F:nucleoside triphosphate diphosphatase activity"/>
    <property type="evidence" value="ECO:0007669"/>
    <property type="project" value="UniProtKB-EC"/>
</dbReference>
<dbReference type="InterPro" id="IPR029001">
    <property type="entry name" value="ITPase-like_fam"/>
</dbReference>
<proteinExistence type="inferred from homology"/>
<dbReference type="PANTHER" id="PTHR43213:SF5">
    <property type="entry name" value="BIFUNCTIONAL DTTP_UTP PYROPHOSPHATASE_METHYLTRANSFERASE PROTEIN-RELATED"/>
    <property type="match status" value="1"/>
</dbReference>
<dbReference type="SUPFAM" id="SSF52972">
    <property type="entry name" value="ITPase-like"/>
    <property type="match status" value="1"/>
</dbReference>
<comment type="subcellular location">
    <subcellularLocation>
        <location evidence="4">Cytoplasm</location>
    </subcellularLocation>
</comment>
<comment type="catalytic activity">
    <reaction evidence="4">
        <text>UTP + H2O = UMP + diphosphate + H(+)</text>
        <dbReference type="Rhea" id="RHEA:29395"/>
        <dbReference type="ChEBI" id="CHEBI:15377"/>
        <dbReference type="ChEBI" id="CHEBI:15378"/>
        <dbReference type="ChEBI" id="CHEBI:33019"/>
        <dbReference type="ChEBI" id="CHEBI:46398"/>
        <dbReference type="ChEBI" id="CHEBI:57865"/>
        <dbReference type="EC" id="3.6.1.9"/>
    </reaction>
</comment>
<evidence type="ECO:0000256" key="1">
    <source>
        <dbReference type="ARBA" id="ARBA00001968"/>
    </source>
</evidence>
<keyword evidence="2 4" id="KW-0378">Hydrolase</keyword>
<organism evidence="5 6">
    <name type="scientific">Spirochaeta isovalerica</name>
    <dbReference type="NCBI Taxonomy" id="150"/>
    <lineage>
        <taxon>Bacteria</taxon>
        <taxon>Pseudomonadati</taxon>
        <taxon>Spirochaetota</taxon>
        <taxon>Spirochaetia</taxon>
        <taxon>Spirochaetales</taxon>
        <taxon>Spirochaetaceae</taxon>
        <taxon>Spirochaeta</taxon>
    </lineage>
</organism>
<dbReference type="GO" id="GO:0009117">
    <property type="term" value="P:nucleotide metabolic process"/>
    <property type="evidence" value="ECO:0007669"/>
    <property type="project" value="UniProtKB-KW"/>
</dbReference>
<keyword evidence="4" id="KW-0963">Cytoplasm</keyword>
<reference evidence="5 6" key="1">
    <citation type="submission" date="2020-08" db="EMBL/GenBank/DDBJ databases">
        <title>Genomic Encyclopedia of Type Strains, Phase IV (KMG-IV): sequencing the most valuable type-strain genomes for metagenomic binning, comparative biology and taxonomic classification.</title>
        <authorList>
            <person name="Goeker M."/>
        </authorList>
    </citation>
    <scope>NUCLEOTIDE SEQUENCE [LARGE SCALE GENOMIC DNA]</scope>
    <source>
        <strain evidence="5 6">DSM 2461</strain>
    </source>
</reference>
<comment type="cofactor">
    <cofactor evidence="1 4">
        <name>a divalent metal cation</name>
        <dbReference type="ChEBI" id="CHEBI:60240"/>
    </cofactor>
</comment>
<dbReference type="NCBIfam" id="TIGR00172">
    <property type="entry name" value="maf"/>
    <property type="match status" value="1"/>
</dbReference>
<dbReference type="HAMAP" id="MF_00528">
    <property type="entry name" value="Maf"/>
    <property type="match status" value="1"/>
</dbReference>
<protein>
    <recommendedName>
        <fullName evidence="4">dTTP/UTP pyrophosphatase</fullName>
        <shortName evidence="4">dTTPase/UTPase</shortName>
        <ecNumber evidence="4">3.6.1.9</ecNumber>
    </recommendedName>
    <alternativeName>
        <fullName evidence="4">Nucleoside triphosphate pyrophosphatase</fullName>
    </alternativeName>
    <alternativeName>
        <fullName evidence="4">Nucleotide pyrophosphatase</fullName>
        <shortName evidence="4">Nucleotide PPase</shortName>
    </alternativeName>
</protein>
<comment type="caution">
    <text evidence="4">Lacks conserved residue(s) required for the propagation of feature annotation.</text>
</comment>
<dbReference type="Proteomes" id="UP000587760">
    <property type="component" value="Unassembled WGS sequence"/>
</dbReference>
<dbReference type="AlphaFoldDB" id="A0A841RFG2"/>